<organism evidence="1 2">
    <name type="scientific">Ktedonosporobacter rubrisoli</name>
    <dbReference type="NCBI Taxonomy" id="2509675"/>
    <lineage>
        <taxon>Bacteria</taxon>
        <taxon>Bacillati</taxon>
        <taxon>Chloroflexota</taxon>
        <taxon>Ktedonobacteria</taxon>
        <taxon>Ktedonobacterales</taxon>
        <taxon>Ktedonosporobacteraceae</taxon>
        <taxon>Ktedonosporobacter</taxon>
    </lineage>
</organism>
<proteinExistence type="predicted"/>
<evidence type="ECO:0000313" key="2">
    <source>
        <dbReference type="Proteomes" id="UP000290365"/>
    </source>
</evidence>
<protein>
    <submittedName>
        <fullName evidence="1">Uncharacterized protein</fullName>
    </submittedName>
</protein>
<keyword evidence="2" id="KW-1185">Reference proteome</keyword>
<accession>A0A4P6K1D3</accession>
<gene>
    <name evidence="1" type="ORF">EPA93_38950</name>
</gene>
<sequence length="87" mass="10071">MDTILYDVSVHMEQGSFFVYHDLEAAIALGDRALFLGTQGLMALDEPITLLRPLDAIEIRFHPEFTELHRRLWNDLMQVRTQQDGKV</sequence>
<dbReference type="Proteomes" id="UP000290365">
    <property type="component" value="Chromosome"/>
</dbReference>
<dbReference type="RefSeq" id="WP_129892693.1">
    <property type="nucleotide sequence ID" value="NZ_CP035758.1"/>
</dbReference>
<name>A0A4P6K1D3_KTERU</name>
<evidence type="ECO:0000313" key="1">
    <source>
        <dbReference type="EMBL" id="QBD81632.1"/>
    </source>
</evidence>
<dbReference type="KEGG" id="kbs:EPA93_38950"/>
<dbReference type="EMBL" id="CP035758">
    <property type="protein sequence ID" value="QBD81632.1"/>
    <property type="molecule type" value="Genomic_DNA"/>
</dbReference>
<reference evidence="1 2" key="1">
    <citation type="submission" date="2019-01" db="EMBL/GenBank/DDBJ databases">
        <title>Ktedonosporobacter rubrisoli SCAWS-G2.</title>
        <authorList>
            <person name="Huang Y."/>
            <person name="Yan B."/>
        </authorList>
    </citation>
    <scope>NUCLEOTIDE SEQUENCE [LARGE SCALE GENOMIC DNA]</scope>
    <source>
        <strain evidence="1 2">SCAWS-G2</strain>
    </source>
</reference>
<dbReference type="AlphaFoldDB" id="A0A4P6K1D3"/>